<dbReference type="GO" id="GO:0003677">
    <property type="term" value="F:DNA binding"/>
    <property type="evidence" value="ECO:0007669"/>
    <property type="project" value="UniProtKB-KW"/>
</dbReference>
<dbReference type="GO" id="GO:0000156">
    <property type="term" value="F:phosphorelay response regulator activity"/>
    <property type="evidence" value="ECO:0007669"/>
    <property type="project" value="InterPro"/>
</dbReference>
<keyword evidence="5" id="KW-1185">Reference proteome</keyword>
<feature type="modified residue" description="4-aspartylphosphate" evidence="1">
    <location>
        <position position="53"/>
    </location>
</feature>
<gene>
    <name evidence="4" type="ORF">C3K47_09135</name>
</gene>
<feature type="domain" description="Response regulatory" evidence="2">
    <location>
        <begin position="2"/>
        <end position="113"/>
    </location>
</feature>
<dbReference type="OrthoDB" id="9787344at2"/>
<dbReference type="SUPFAM" id="SSF52172">
    <property type="entry name" value="CheY-like"/>
    <property type="match status" value="1"/>
</dbReference>
<dbReference type="PROSITE" id="PS50110">
    <property type="entry name" value="RESPONSE_REGULATORY"/>
    <property type="match status" value="1"/>
</dbReference>
<keyword evidence="4" id="KW-0238">DNA-binding</keyword>
<organism evidence="4 5">
    <name type="scientific">Solitalea longa</name>
    <dbReference type="NCBI Taxonomy" id="2079460"/>
    <lineage>
        <taxon>Bacteria</taxon>
        <taxon>Pseudomonadati</taxon>
        <taxon>Bacteroidota</taxon>
        <taxon>Sphingobacteriia</taxon>
        <taxon>Sphingobacteriales</taxon>
        <taxon>Sphingobacteriaceae</taxon>
        <taxon>Solitalea</taxon>
    </lineage>
</organism>
<dbReference type="EMBL" id="PQVF01000006">
    <property type="protein sequence ID" value="POY36788.1"/>
    <property type="molecule type" value="Genomic_DNA"/>
</dbReference>
<dbReference type="InterPro" id="IPR011006">
    <property type="entry name" value="CheY-like_superfamily"/>
</dbReference>
<dbReference type="Proteomes" id="UP000236893">
    <property type="component" value="Unassembled WGS sequence"/>
</dbReference>
<comment type="caution">
    <text evidence="4">The sequence shown here is derived from an EMBL/GenBank/DDBJ whole genome shotgun (WGS) entry which is preliminary data.</text>
</comment>
<dbReference type="Pfam" id="PF00072">
    <property type="entry name" value="Response_reg"/>
    <property type="match status" value="1"/>
</dbReference>
<protein>
    <submittedName>
        <fullName evidence="4">DNA-binding response regulator</fullName>
    </submittedName>
</protein>
<name>A0A2S5A2G4_9SPHI</name>
<proteinExistence type="predicted"/>
<evidence type="ECO:0000256" key="1">
    <source>
        <dbReference type="PROSITE-ProRule" id="PRU00169"/>
    </source>
</evidence>
<dbReference type="AlphaFoldDB" id="A0A2S5A2G4"/>
<reference evidence="4 5" key="1">
    <citation type="submission" date="2018-01" db="EMBL/GenBank/DDBJ databases">
        <authorList>
            <person name="Gaut B.S."/>
            <person name="Morton B.R."/>
            <person name="Clegg M.T."/>
            <person name="Duvall M.R."/>
        </authorList>
    </citation>
    <scope>NUCLEOTIDE SEQUENCE [LARGE SCALE GENOMIC DNA]</scope>
    <source>
        <strain evidence="4 5">HR-AV</strain>
    </source>
</reference>
<accession>A0A2S5A2G4</accession>
<dbReference type="PANTHER" id="PTHR37299:SF1">
    <property type="entry name" value="STAGE 0 SPORULATION PROTEIN A HOMOLOG"/>
    <property type="match status" value="1"/>
</dbReference>
<dbReference type="InterPro" id="IPR007492">
    <property type="entry name" value="LytTR_DNA-bd_dom"/>
</dbReference>
<evidence type="ECO:0000259" key="2">
    <source>
        <dbReference type="PROSITE" id="PS50110"/>
    </source>
</evidence>
<dbReference type="SMART" id="SM00850">
    <property type="entry name" value="LytTR"/>
    <property type="match status" value="1"/>
</dbReference>
<dbReference type="SMART" id="SM00448">
    <property type="entry name" value="REC"/>
    <property type="match status" value="1"/>
</dbReference>
<keyword evidence="1" id="KW-0597">Phosphoprotein</keyword>
<dbReference type="PROSITE" id="PS50930">
    <property type="entry name" value="HTH_LYTTR"/>
    <property type="match status" value="1"/>
</dbReference>
<evidence type="ECO:0000313" key="5">
    <source>
        <dbReference type="Proteomes" id="UP000236893"/>
    </source>
</evidence>
<dbReference type="PANTHER" id="PTHR37299">
    <property type="entry name" value="TRANSCRIPTIONAL REGULATOR-RELATED"/>
    <property type="match status" value="1"/>
</dbReference>
<dbReference type="Gene3D" id="2.40.50.1020">
    <property type="entry name" value="LytTr DNA-binding domain"/>
    <property type="match status" value="1"/>
</dbReference>
<dbReference type="Pfam" id="PF04397">
    <property type="entry name" value="LytTR"/>
    <property type="match status" value="1"/>
</dbReference>
<evidence type="ECO:0000313" key="4">
    <source>
        <dbReference type="EMBL" id="POY36788.1"/>
    </source>
</evidence>
<feature type="domain" description="HTH LytTR-type" evidence="3">
    <location>
        <begin position="132"/>
        <end position="206"/>
    </location>
</feature>
<dbReference type="InterPro" id="IPR001789">
    <property type="entry name" value="Sig_transdc_resp-reg_receiver"/>
</dbReference>
<dbReference type="Gene3D" id="3.40.50.2300">
    <property type="match status" value="1"/>
</dbReference>
<sequence length="239" mass="27392">MNCIAVDDEPLALELLVDNISKIPFLNLVGSCRNPFEAMEVLQDKPVDLIFLDIQMPGISGVQFLQATRPNQMVIFITAYEKYALESYNLDVVDYLLKPVSFDRFMKATTKAYELFNLKNKNTQPESAPDYIFINSEYNLIKINLADILYVEGLKDYVKIYVEKNPRPILSRMNIKAIEEKLPSMGFLRVHKSFIISTAKITSIRKNRIKIGEVEIPLSDNFKDELMKFVHPSSSLKGE</sequence>
<evidence type="ECO:0000259" key="3">
    <source>
        <dbReference type="PROSITE" id="PS50930"/>
    </source>
</evidence>
<dbReference type="InterPro" id="IPR046947">
    <property type="entry name" value="LytR-like"/>
</dbReference>